<dbReference type="EMBL" id="CM007383">
    <property type="protein sequence ID" value="ONK73932.1"/>
    <property type="molecule type" value="Genomic_DNA"/>
</dbReference>
<evidence type="ECO:0000313" key="2">
    <source>
        <dbReference type="Proteomes" id="UP000243459"/>
    </source>
</evidence>
<accession>A0A5P1F6X6</accession>
<proteinExistence type="predicted"/>
<dbReference type="Gramene" id="ONK73932">
    <property type="protein sequence ID" value="ONK73932"/>
    <property type="gene ID" value="A4U43_C03F1060"/>
</dbReference>
<dbReference type="OMA" id="AHQSIEH"/>
<protein>
    <submittedName>
        <fullName evidence="1">Uncharacterized protein</fullName>
    </submittedName>
</protein>
<name>A0A5P1F6X6_ASPOF</name>
<dbReference type="Proteomes" id="UP000243459">
    <property type="component" value="Chromosome 3"/>
</dbReference>
<organism evidence="1 2">
    <name type="scientific">Asparagus officinalis</name>
    <name type="common">Garden asparagus</name>
    <dbReference type="NCBI Taxonomy" id="4686"/>
    <lineage>
        <taxon>Eukaryota</taxon>
        <taxon>Viridiplantae</taxon>
        <taxon>Streptophyta</taxon>
        <taxon>Embryophyta</taxon>
        <taxon>Tracheophyta</taxon>
        <taxon>Spermatophyta</taxon>
        <taxon>Magnoliopsida</taxon>
        <taxon>Liliopsida</taxon>
        <taxon>Asparagales</taxon>
        <taxon>Asparagaceae</taxon>
        <taxon>Asparagoideae</taxon>
        <taxon>Asparagus</taxon>
    </lineage>
</organism>
<sequence length="153" mass="16149">MRHVQAHQSIEHAALDHPDLQWPDRLVLPPALPVDRIKRGLDDGAALLNDRGIDGCGRGGDFPEEDVVVGGGGVVGVAGVLCEEEAEGVEEAALGGRDGVEEVILVRLVSIDTEHNVAAVDETELWGGIVESGHLKDVANPVPVQACKENTNM</sequence>
<reference evidence="2" key="1">
    <citation type="journal article" date="2017" name="Nat. Commun.">
        <title>The asparagus genome sheds light on the origin and evolution of a young Y chromosome.</title>
        <authorList>
            <person name="Harkess A."/>
            <person name="Zhou J."/>
            <person name="Xu C."/>
            <person name="Bowers J.E."/>
            <person name="Van der Hulst R."/>
            <person name="Ayyampalayam S."/>
            <person name="Mercati F."/>
            <person name="Riccardi P."/>
            <person name="McKain M.R."/>
            <person name="Kakrana A."/>
            <person name="Tang H."/>
            <person name="Ray J."/>
            <person name="Groenendijk J."/>
            <person name="Arikit S."/>
            <person name="Mathioni S.M."/>
            <person name="Nakano M."/>
            <person name="Shan H."/>
            <person name="Telgmann-Rauber A."/>
            <person name="Kanno A."/>
            <person name="Yue Z."/>
            <person name="Chen H."/>
            <person name="Li W."/>
            <person name="Chen Y."/>
            <person name="Xu X."/>
            <person name="Zhang Y."/>
            <person name="Luo S."/>
            <person name="Chen H."/>
            <person name="Gao J."/>
            <person name="Mao Z."/>
            <person name="Pires J.C."/>
            <person name="Luo M."/>
            <person name="Kudrna D."/>
            <person name="Wing R.A."/>
            <person name="Meyers B.C."/>
            <person name="Yi K."/>
            <person name="Kong H."/>
            <person name="Lavrijsen P."/>
            <person name="Sunseri F."/>
            <person name="Falavigna A."/>
            <person name="Ye Y."/>
            <person name="Leebens-Mack J.H."/>
            <person name="Chen G."/>
        </authorList>
    </citation>
    <scope>NUCLEOTIDE SEQUENCE [LARGE SCALE GENOMIC DNA]</scope>
    <source>
        <strain evidence="2">cv. DH0086</strain>
    </source>
</reference>
<gene>
    <name evidence="1" type="ORF">A4U43_C03F1060</name>
</gene>
<evidence type="ECO:0000313" key="1">
    <source>
        <dbReference type="EMBL" id="ONK73932.1"/>
    </source>
</evidence>
<dbReference type="AlphaFoldDB" id="A0A5P1F6X6"/>
<keyword evidence="2" id="KW-1185">Reference proteome</keyword>